<keyword evidence="5" id="KW-0175">Coiled coil</keyword>
<dbReference type="PANTHER" id="PTHR12363:SF33">
    <property type="entry name" value="IMPORTIN-13"/>
    <property type="match status" value="1"/>
</dbReference>
<evidence type="ECO:0000256" key="4">
    <source>
        <dbReference type="ARBA" id="ARBA00023242"/>
    </source>
</evidence>
<evidence type="ECO:0000313" key="7">
    <source>
        <dbReference type="EMBL" id="CAB3402356.1"/>
    </source>
</evidence>
<accession>A0A8S1ESA1</accession>
<feature type="domain" description="Exportin-1/Importin-beta-like" evidence="6">
    <location>
        <begin position="113"/>
        <end position="236"/>
    </location>
</feature>
<dbReference type="GO" id="GO:0005737">
    <property type="term" value="C:cytoplasm"/>
    <property type="evidence" value="ECO:0007669"/>
    <property type="project" value="TreeGrafter"/>
</dbReference>
<dbReference type="PANTHER" id="PTHR12363">
    <property type="entry name" value="TRANSPORTIN 3 AND IMPORTIN 13"/>
    <property type="match status" value="1"/>
</dbReference>
<keyword evidence="8" id="KW-1185">Reference proteome</keyword>
<comment type="subcellular location">
    <subcellularLocation>
        <location evidence="1">Nucleus</location>
    </subcellularLocation>
</comment>
<dbReference type="InterPro" id="IPR011989">
    <property type="entry name" value="ARM-like"/>
</dbReference>
<reference evidence="7 8" key="1">
    <citation type="submission" date="2020-04" db="EMBL/GenBank/DDBJ databases">
        <authorList>
            <person name="Laetsch R D."/>
            <person name="Stevens L."/>
            <person name="Kumar S."/>
            <person name="Blaxter L. M."/>
        </authorList>
    </citation>
    <scope>NUCLEOTIDE SEQUENCE [LARGE SCALE GENOMIC DNA]</scope>
</reference>
<dbReference type="InterPro" id="IPR013598">
    <property type="entry name" value="Exportin-1/Importin-b-like"/>
</dbReference>
<comment type="caution">
    <text evidence="7">The sequence shown here is derived from an EMBL/GenBank/DDBJ whole genome shotgun (WGS) entry which is preliminary data.</text>
</comment>
<evidence type="ECO:0000256" key="1">
    <source>
        <dbReference type="ARBA" id="ARBA00004123"/>
    </source>
</evidence>
<evidence type="ECO:0000313" key="8">
    <source>
        <dbReference type="Proteomes" id="UP000494206"/>
    </source>
</evidence>
<proteinExistence type="inferred from homology"/>
<evidence type="ECO:0000256" key="5">
    <source>
        <dbReference type="SAM" id="Coils"/>
    </source>
</evidence>
<gene>
    <name evidence="7" type="ORF">CBOVIS_LOCUS4981</name>
</gene>
<evidence type="ECO:0000256" key="3">
    <source>
        <dbReference type="ARBA" id="ARBA00022448"/>
    </source>
</evidence>
<dbReference type="Pfam" id="PF08389">
    <property type="entry name" value="Xpo1"/>
    <property type="match status" value="1"/>
</dbReference>
<keyword evidence="3" id="KW-0813">Transport</keyword>
<dbReference type="Gene3D" id="1.25.10.10">
    <property type="entry name" value="Leucine-rich Repeat Variant"/>
    <property type="match status" value="2"/>
</dbReference>
<dbReference type="GO" id="GO:0006606">
    <property type="term" value="P:protein import into nucleus"/>
    <property type="evidence" value="ECO:0007669"/>
    <property type="project" value="TreeGrafter"/>
</dbReference>
<dbReference type="InterPro" id="IPR051345">
    <property type="entry name" value="Importin_beta-like_NTR"/>
</dbReference>
<sequence>MNAVQPIIDGELVAAAVNEFYSTTDQLRRHALDEFLCKFRTDYDCVQTVASCIRLISTPTNNANVRYFGAACFYDVIRARNEEIVSNATLLASAKTFLIDGLTNGTQFYTQSVLNKLSSALAILTLYCIPDLWPEPVADLTAMWAPTPELLLRVLSDIAAEFQHVVMPLNQRSVLKTELHRMADDIIKIIGTVLSCDDATASTKQAALDCVEQWIRLPGIALENWSKVLSIVLEAVVKDSNSLTNLLNVLANNDDLPSMPQLLLDICSYVVLNVSSKVGEELKDDGCSDEAIALVSATCSICEAAVPTLVDVATQAKNPQILSQVLEVMQALANLPGQYPTEEKVSDLPAVFLTSLRDELKSVMNSDAKYDPQLIANIAQFYAQILHMAIFKLTYPTAEQFEGFSVEDRDLFINYRNMRSEASVDCYLLSGSNTLEFLNQKLEEALKEAHLNRSESVLFLLECVGDYLTERDYPQILRCIELIATNLKIPLTLQLNPDHCRRARTLMKLLYSLSHLVQAHDHASELEAAIFPVILSYIVKRCESNQSLCTLEKYVEDRPESLEYCGDEISQTCYDFFNDEFQPKKLRLNALKCIGYVLSRKSPQDTMVRTVLTALPDKYLPDFFPFVVNLLNSALITNASAACTLAMSTVLQCGPLVGIDMCNAICSWFNMFEQRFGDSQMDEWLSFIYQVVKKDWKTLRKHGEASMAGIQSVLNICASTIAQSQEPFVVRTAAQILACIATHTTNNDDAAMKNVLAKYGADLIKSIFARVQCELVRTTVESLAEVLFFYFQQFTTETREVINGEPYGSTPMVAALFRDIGSLRNFKQMTIRFNNAAIRDAGSAK</sequence>
<dbReference type="EMBL" id="CADEPM010000003">
    <property type="protein sequence ID" value="CAB3402356.1"/>
    <property type="molecule type" value="Genomic_DNA"/>
</dbReference>
<comment type="similarity">
    <text evidence="2">Belongs to the importin beta family.</text>
</comment>
<feature type="coiled-coil region" evidence="5">
    <location>
        <begin position="428"/>
        <end position="455"/>
    </location>
</feature>
<keyword evidence="4" id="KW-0539">Nucleus</keyword>
<dbReference type="InterPro" id="IPR016024">
    <property type="entry name" value="ARM-type_fold"/>
</dbReference>
<protein>
    <recommendedName>
        <fullName evidence="6">Exportin-1/Importin-beta-like domain-containing protein</fullName>
    </recommendedName>
</protein>
<evidence type="ECO:0000259" key="6">
    <source>
        <dbReference type="Pfam" id="PF08389"/>
    </source>
</evidence>
<dbReference type="GO" id="GO:0005634">
    <property type="term" value="C:nucleus"/>
    <property type="evidence" value="ECO:0007669"/>
    <property type="project" value="UniProtKB-SubCell"/>
</dbReference>
<dbReference type="SUPFAM" id="SSF48371">
    <property type="entry name" value="ARM repeat"/>
    <property type="match status" value="1"/>
</dbReference>
<evidence type="ECO:0000256" key="2">
    <source>
        <dbReference type="ARBA" id="ARBA00007991"/>
    </source>
</evidence>
<dbReference type="AlphaFoldDB" id="A0A8S1ESA1"/>
<name>A0A8S1ESA1_9PELO</name>
<dbReference type="OrthoDB" id="2016913at2759"/>
<dbReference type="Proteomes" id="UP000494206">
    <property type="component" value="Unassembled WGS sequence"/>
</dbReference>
<organism evidence="7 8">
    <name type="scientific">Caenorhabditis bovis</name>
    <dbReference type="NCBI Taxonomy" id="2654633"/>
    <lineage>
        <taxon>Eukaryota</taxon>
        <taxon>Metazoa</taxon>
        <taxon>Ecdysozoa</taxon>
        <taxon>Nematoda</taxon>
        <taxon>Chromadorea</taxon>
        <taxon>Rhabditida</taxon>
        <taxon>Rhabditina</taxon>
        <taxon>Rhabditomorpha</taxon>
        <taxon>Rhabditoidea</taxon>
        <taxon>Rhabditidae</taxon>
        <taxon>Peloderinae</taxon>
        <taxon>Caenorhabditis</taxon>
    </lineage>
</organism>